<dbReference type="Pfam" id="PF22041">
    <property type="entry name" value="GST_C_7"/>
    <property type="match status" value="1"/>
</dbReference>
<dbReference type="EMBL" id="MU839851">
    <property type="protein sequence ID" value="KAK1749867.1"/>
    <property type="molecule type" value="Genomic_DNA"/>
</dbReference>
<keyword evidence="4" id="KW-1185">Reference proteome</keyword>
<dbReference type="Gene3D" id="3.40.30.10">
    <property type="entry name" value="Glutaredoxin"/>
    <property type="match status" value="1"/>
</dbReference>
<comment type="caution">
    <text evidence="3">The sequence shown here is derived from an EMBL/GenBank/DDBJ whole genome shotgun (WGS) entry which is preliminary data.</text>
</comment>
<feature type="domain" description="GST N-terminal" evidence="1">
    <location>
        <begin position="20"/>
        <end position="92"/>
    </location>
</feature>
<dbReference type="InterPro" id="IPR036282">
    <property type="entry name" value="Glutathione-S-Trfase_C_sf"/>
</dbReference>
<evidence type="ECO:0000313" key="3">
    <source>
        <dbReference type="EMBL" id="KAK1749867.1"/>
    </source>
</evidence>
<dbReference type="InterPro" id="IPR004045">
    <property type="entry name" value="Glutathione_S-Trfase_N"/>
</dbReference>
<dbReference type="AlphaFoldDB" id="A0AAJ0B1I5"/>
<feature type="domain" description="Glutathione S-transferase UstS-like C-terminal" evidence="2">
    <location>
        <begin position="118"/>
        <end position="214"/>
    </location>
</feature>
<gene>
    <name evidence="3" type="ORF">QBC47DRAFT_395161</name>
</gene>
<dbReference type="Gene3D" id="1.20.1050.10">
    <property type="match status" value="1"/>
</dbReference>
<evidence type="ECO:0008006" key="5">
    <source>
        <dbReference type="Google" id="ProtNLM"/>
    </source>
</evidence>
<dbReference type="Proteomes" id="UP001239445">
    <property type="component" value="Unassembled WGS sequence"/>
</dbReference>
<name>A0AAJ0B1I5_9PEZI</name>
<dbReference type="Pfam" id="PF13409">
    <property type="entry name" value="GST_N_2"/>
    <property type="match status" value="1"/>
</dbReference>
<reference evidence="3" key="1">
    <citation type="submission" date="2023-06" db="EMBL/GenBank/DDBJ databases">
        <title>Genome-scale phylogeny and comparative genomics of the fungal order Sordariales.</title>
        <authorList>
            <consortium name="Lawrence Berkeley National Laboratory"/>
            <person name="Hensen N."/>
            <person name="Bonometti L."/>
            <person name="Westerberg I."/>
            <person name="Brannstrom I.O."/>
            <person name="Guillou S."/>
            <person name="Cros-Aarteil S."/>
            <person name="Calhoun S."/>
            <person name="Haridas S."/>
            <person name="Kuo A."/>
            <person name="Mondo S."/>
            <person name="Pangilinan J."/>
            <person name="Riley R."/>
            <person name="Labutti K."/>
            <person name="Andreopoulos B."/>
            <person name="Lipzen A."/>
            <person name="Chen C."/>
            <person name="Yanf M."/>
            <person name="Daum C."/>
            <person name="Ng V."/>
            <person name="Clum A."/>
            <person name="Steindorff A."/>
            <person name="Ohm R."/>
            <person name="Martin F."/>
            <person name="Silar P."/>
            <person name="Natvig D."/>
            <person name="Lalanne C."/>
            <person name="Gautier V."/>
            <person name="Ament-Velasquez S.L."/>
            <person name="Kruys A."/>
            <person name="Hutchinson M.I."/>
            <person name="Powell A.J."/>
            <person name="Barry K."/>
            <person name="Miller A.N."/>
            <person name="Grigoriev I.V."/>
            <person name="Debuchy R."/>
            <person name="Gladieux P."/>
            <person name="Thoren M.H."/>
            <person name="Johannesson H."/>
        </authorList>
    </citation>
    <scope>NUCLEOTIDE SEQUENCE</scope>
    <source>
        <strain evidence="3">PSN4</strain>
    </source>
</reference>
<dbReference type="InterPro" id="IPR036249">
    <property type="entry name" value="Thioredoxin-like_sf"/>
</dbReference>
<evidence type="ECO:0000259" key="1">
    <source>
        <dbReference type="Pfam" id="PF13409"/>
    </source>
</evidence>
<organism evidence="3 4">
    <name type="scientific">Echria macrotheca</name>
    <dbReference type="NCBI Taxonomy" id="438768"/>
    <lineage>
        <taxon>Eukaryota</taxon>
        <taxon>Fungi</taxon>
        <taxon>Dikarya</taxon>
        <taxon>Ascomycota</taxon>
        <taxon>Pezizomycotina</taxon>
        <taxon>Sordariomycetes</taxon>
        <taxon>Sordariomycetidae</taxon>
        <taxon>Sordariales</taxon>
        <taxon>Schizotheciaceae</taxon>
        <taxon>Echria</taxon>
    </lineage>
</organism>
<dbReference type="SUPFAM" id="SSF52833">
    <property type="entry name" value="Thioredoxin-like"/>
    <property type="match status" value="1"/>
</dbReference>
<sequence length="247" mass="28267">MASDEIILFDLTSKDTPECWSLNPWKTRLLLNYKGVPYKTEWLNYPEVGPRLAGHVKPHEMGTAIADYTIPTVRLPGDEYVMDSRRIADVINQRYSSPPLTIDSPQLSWFVENYGRLMTPFRGVYLPLVPRRLLAEGSIAYWYESKERLNGKSLDAIEKEEGGDVAYERLEPVLKEITAMLKENSSGPFFNGAEVSYVDFFWAAWLLFAKRIGEDVLDAVIERCGVDGHVHRDLLDAVKPWSERSTY</sequence>
<protein>
    <recommendedName>
        <fullName evidence="5">GST N-terminal domain-containing protein</fullName>
    </recommendedName>
</protein>
<evidence type="ECO:0000259" key="2">
    <source>
        <dbReference type="Pfam" id="PF22041"/>
    </source>
</evidence>
<accession>A0AAJ0B1I5</accession>
<proteinExistence type="predicted"/>
<dbReference type="SUPFAM" id="SSF47616">
    <property type="entry name" value="GST C-terminal domain-like"/>
    <property type="match status" value="1"/>
</dbReference>
<dbReference type="InterPro" id="IPR054416">
    <property type="entry name" value="GST_UstS-like_C"/>
</dbReference>
<evidence type="ECO:0000313" key="4">
    <source>
        <dbReference type="Proteomes" id="UP001239445"/>
    </source>
</evidence>